<protein>
    <submittedName>
        <fullName evidence="12">Energy transducer TonB</fullName>
    </submittedName>
</protein>
<keyword evidence="6" id="KW-0812">Transmembrane</keyword>
<name>A0ABX7P5W5_9BACT</name>
<keyword evidence="8" id="KW-1133">Transmembrane helix</keyword>
<keyword evidence="5" id="KW-0997">Cell inner membrane</keyword>
<evidence type="ECO:0000313" key="13">
    <source>
        <dbReference type="Proteomes" id="UP000662747"/>
    </source>
</evidence>
<reference evidence="12 13" key="1">
    <citation type="submission" date="2021-02" db="EMBL/GenBank/DDBJ databases">
        <title>De Novo genome assembly of isolated myxobacteria.</title>
        <authorList>
            <person name="Stevens D.C."/>
        </authorList>
    </citation>
    <scope>NUCLEOTIDE SEQUENCE [LARGE SCALE GENOMIC DNA]</scope>
    <source>
        <strain evidence="13">SCPEA02</strain>
    </source>
</reference>
<dbReference type="InterPro" id="IPR037682">
    <property type="entry name" value="TonB_C"/>
</dbReference>
<evidence type="ECO:0000313" key="12">
    <source>
        <dbReference type="EMBL" id="QSQ25885.1"/>
    </source>
</evidence>
<gene>
    <name evidence="12" type="ORF">JY651_13550</name>
</gene>
<evidence type="ECO:0000256" key="1">
    <source>
        <dbReference type="ARBA" id="ARBA00004383"/>
    </source>
</evidence>
<dbReference type="Pfam" id="PF03544">
    <property type="entry name" value="TonB_C"/>
    <property type="match status" value="1"/>
</dbReference>
<dbReference type="Proteomes" id="UP000662747">
    <property type="component" value="Chromosome"/>
</dbReference>
<sequence>MKMRTLLNFDFPAVDGRDAPVERAKPQPQAGLFRMGEAAPGEAPSKRWGQALVVAVALHAGVVAGAVMMPAARPEKVPAAPEPELVFLTFAPPPPAPPKGGAAQEKVQRPAHARVARPVERQFVAPVPKPIPEPVVETKPEPEPPVDVKPPEPETPAAQPEAVAGSNTGVGAVIGGVVGGVVGGQQGGIVGASGGTGEALGLKQVSRPPAVLKQVAPDYPRRARSDGVQGLVLVRIIVGTDGKVEPENTRVIRSVPALDEAAIAAVNRWRFSPALGREGRPVRVIIEIPVEFSLK</sequence>
<evidence type="ECO:0000256" key="2">
    <source>
        <dbReference type="ARBA" id="ARBA00006555"/>
    </source>
</evidence>
<proteinExistence type="inferred from homology"/>
<keyword evidence="13" id="KW-1185">Reference proteome</keyword>
<dbReference type="PANTHER" id="PTHR33446:SF2">
    <property type="entry name" value="PROTEIN TONB"/>
    <property type="match status" value="1"/>
</dbReference>
<dbReference type="Gene3D" id="3.30.1150.10">
    <property type="match status" value="1"/>
</dbReference>
<organism evidence="12 13">
    <name type="scientific">Pyxidicoccus parkwayensis</name>
    <dbReference type="NCBI Taxonomy" id="2813578"/>
    <lineage>
        <taxon>Bacteria</taxon>
        <taxon>Pseudomonadati</taxon>
        <taxon>Myxococcota</taxon>
        <taxon>Myxococcia</taxon>
        <taxon>Myxococcales</taxon>
        <taxon>Cystobacterineae</taxon>
        <taxon>Myxococcaceae</taxon>
        <taxon>Pyxidicoccus</taxon>
    </lineage>
</organism>
<evidence type="ECO:0000256" key="4">
    <source>
        <dbReference type="ARBA" id="ARBA00022475"/>
    </source>
</evidence>
<dbReference type="PROSITE" id="PS52015">
    <property type="entry name" value="TONB_CTD"/>
    <property type="match status" value="1"/>
</dbReference>
<evidence type="ECO:0000259" key="11">
    <source>
        <dbReference type="PROSITE" id="PS52015"/>
    </source>
</evidence>
<keyword evidence="4" id="KW-1003">Cell membrane</keyword>
<dbReference type="InterPro" id="IPR051045">
    <property type="entry name" value="TonB-dependent_transducer"/>
</dbReference>
<evidence type="ECO:0000256" key="3">
    <source>
        <dbReference type="ARBA" id="ARBA00022448"/>
    </source>
</evidence>
<dbReference type="PANTHER" id="PTHR33446">
    <property type="entry name" value="PROTEIN TONB-RELATED"/>
    <property type="match status" value="1"/>
</dbReference>
<accession>A0ABX7P5W5</accession>
<evidence type="ECO:0000256" key="5">
    <source>
        <dbReference type="ARBA" id="ARBA00022519"/>
    </source>
</evidence>
<dbReference type="NCBIfam" id="TIGR01352">
    <property type="entry name" value="tonB_Cterm"/>
    <property type="match status" value="1"/>
</dbReference>
<feature type="region of interest" description="Disordered" evidence="10">
    <location>
        <begin position="130"/>
        <end position="162"/>
    </location>
</feature>
<evidence type="ECO:0000256" key="10">
    <source>
        <dbReference type="SAM" id="MobiDB-lite"/>
    </source>
</evidence>
<evidence type="ECO:0000256" key="7">
    <source>
        <dbReference type="ARBA" id="ARBA00022927"/>
    </source>
</evidence>
<dbReference type="PRINTS" id="PR01374">
    <property type="entry name" value="TONBPROTEIN"/>
</dbReference>
<dbReference type="SUPFAM" id="SSF74653">
    <property type="entry name" value="TolA/TonB C-terminal domain"/>
    <property type="match status" value="1"/>
</dbReference>
<keyword evidence="9" id="KW-0472">Membrane</keyword>
<feature type="domain" description="TonB C-terminal" evidence="11">
    <location>
        <begin position="204"/>
        <end position="295"/>
    </location>
</feature>
<evidence type="ECO:0000256" key="6">
    <source>
        <dbReference type="ARBA" id="ARBA00022692"/>
    </source>
</evidence>
<comment type="subcellular location">
    <subcellularLocation>
        <location evidence="1">Cell inner membrane</location>
        <topology evidence="1">Single-pass membrane protein</topology>
        <orientation evidence="1">Periplasmic side</orientation>
    </subcellularLocation>
</comment>
<evidence type="ECO:0000256" key="8">
    <source>
        <dbReference type="ARBA" id="ARBA00022989"/>
    </source>
</evidence>
<dbReference type="InterPro" id="IPR003538">
    <property type="entry name" value="TonB"/>
</dbReference>
<dbReference type="EMBL" id="CP071090">
    <property type="protein sequence ID" value="QSQ25885.1"/>
    <property type="molecule type" value="Genomic_DNA"/>
</dbReference>
<evidence type="ECO:0000256" key="9">
    <source>
        <dbReference type="ARBA" id="ARBA00023136"/>
    </source>
</evidence>
<comment type="similarity">
    <text evidence="2">Belongs to the TonB family.</text>
</comment>
<keyword evidence="7" id="KW-0653">Protein transport</keyword>
<dbReference type="InterPro" id="IPR006260">
    <property type="entry name" value="TonB/TolA_C"/>
</dbReference>
<keyword evidence="3" id="KW-0813">Transport</keyword>